<dbReference type="EMBL" id="BMVC01000008">
    <property type="protein sequence ID" value="GHC98637.1"/>
    <property type="molecule type" value="Genomic_DNA"/>
</dbReference>
<dbReference type="RefSeq" id="WP_189824762.1">
    <property type="nucleotide sequence ID" value="NZ_BMVC01000008.1"/>
</dbReference>
<dbReference type="AlphaFoldDB" id="A0A918WZI6"/>
<dbReference type="Gene3D" id="1.25.40.10">
    <property type="entry name" value="Tetratricopeptide repeat domain"/>
    <property type="match status" value="1"/>
</dbReference>
<evidence type="ECO:0000313" key="2">
    <source>
        <dbReference type="Proteomes" id="UP000638353"/>
    </source>
</evidence>
<accession>A0A918WZI6</accession>
<dbReference type="InterPro" id="IPR011990">
    <property type="entry name" value="TPR-like_helical_dom_sf"/>
</dbReference>
<evidence type="ECO:0000313" key="1">
    <source>
        <dbReference type="EMBL" id="GHC98637.1"/>
    </source>
</evidence>
<protein>
    <recommendedName>
        <fullName evidence="3">Tetratricopeptide repeat protein</fullName>
    </recommendedName>
</protein>
<sequence length="151" mass="16964">MKLAPPGHKDRPGALNNLGIAWQERCHRTLSLPDLEQAVAITREAVALSPDQGAHDPARAGRPANLAHLLKWRFEAVGRPADIDEAIGLVDEALRIVPRHHPKRAELLPQLVTHLQERFDTYRGLEDMRRILDLERLMEADGLVPEHGRGR</sequence>
<evidence type="ECO:0008006" key="3">
    <source>
        <dbReference type="Google" id="ProtNLM"/>
    </source>
</evidence>
<reference evidence="1" key="1">
    <citation type="journal article" date="2014" name="Int. J. Syst. Evol. Microbiol.">
        <title>Complete genome sequence of Corynebacterium casei LMG S-19264T (=DSM 44701T), isolated from a smear-ripened cheese.</title>
        <authorList>
            <consortium name="US DOE Joint Genome Institute (JGI-PGF)"/>
            <person name="Walter F."/>
            <person name="Albersmeier A."/>
            <person name="Kalinowski J."/>
            <person name="Ruckert C."/>
        </authorList>
    </citation>
    <scope>NUCLEOTIDE SEQUENCE</scope>
    <source>
        <strain evidence="1">JCM 4637</strain>
    </source>
</reference>
<comment type="caution">
    <text evidence="1">The sequence shown here is derived from an EMBL/GenBank/DDBJ whole genome shotgun (WGS) entry which is preliminary data.</text>
</comment>
<dbReference type="Proteomes" id="UP000638353">
    <property type="component" value="Unassembled WGS sequence"/>
</dbReference>
<proteinExistence type="predicted"/>
<name>A0A918WZI6_9ACTN</name>
<gene>
    <name evidence="1" type="ORF">GCM10010334_41240</name>
</gene>
<reference evidence="1" key="2">
    <citation type="submission" date="2020-09" db="EMBL/GenBank/DDBJ databases">
        <authorList>
            <person name="Sun Q."/>
            <person name="Ohkuma M."/>
        </authorList>
    </citation>
    <scope>NUCLEOTIDE SEQUENCE</scope>
    <source>
        <strain evidence="1">JCM 4637</strain>
    </source>
</reference>
<dbReference type="SUPFAM" id="SSF48452">
    <property type="entry name" value="TPR-like"/>
    <property type="match status" value="1"/>
</dbReference>
<organism evidence="1 2">
    <name type="scientific">Streptomyces finlayi</name>
    <dbReference type="NCBI Taxonomy" id="67296"/>
    <lineage>
        <taxon>Bacteria</taxon>
        <taxon>Bacillati</taxon>
        <taxon>Actinomycetota</taxon>
        <taxon>Actinomycetes</taxon>
        <taxon>Kitasatosporales</taxon>
        <taxon>Streptomycetaceae</taxon>
        <taxon>Streptomyces</taxon>
    </lineage>
</organism>